<reference evidence="2 3" key="1">
    <citation type="submission" date="2020-08" db="EMBL/GenBank/DDBJ databases">
        <title>Sequencing the genomes of 1000 actinobacteria strains.</title>
        <authorList>
            <person name="Klenk H.-P."/>
        </authorList>
    </citation>
    <scope>NUCLEOTIDE SEQUENCE [LARGE SCALE GENOMIC DNA]</scope>
    <source>
        <strain evidence="2 3">DSM 46659</strain>
    </source>
</reference>
<evidence type="ECO:0000313" key="3">
    <source>
        <dbReference type="Proteomes" id="UP000546642"/>
    </source>
</evidence>
<keyword evidence="1" id="KW-0812">Transmembrane</keyword>
<keyword evidence="3" id="KW-1185">Reference proteome</keyword>
<name>A0A7X0D6C0_9ACTN</name>
<dbReference type="Proteomes" id="UP000546642">
    <property type="component" value="Unassembled WGS sequence"/>
</dbReference>
<comment type="caution">
    <text evidence="2">The sequence shown here is derived from an EMBL/GenBank/DDBJ whole genome shotgun (WGS) entry which is preliminary data.</text>
</comment>
<dbReference type="EMBL" id="JACHDS010000001">
    <property type="protein sequence ID" value="MBB6173105.1"/>
    <property type="molecule type" value="Genomic_DNA"/>
</dbReference>
<gene>
    <name evidence="2" type="ORF">HNR23_003165</name>
</gene>
<proteinExistence type="predicted"/>
<keyword evidence="1" id="KW-1133">Transmembrane helix</keyword>
<sequence>MTAAGALLPASAGSPAPLLWIVPVAGYVAVLALFIRATVVADRNGKLATEVDEGERGR</sequence>
<dbReference type="RefSeq" id="WP_184076307.1">
    <property type="nucleotide sequence ID" value="NZ_JACHDS010000001.1"/>
</dbReference>
<keyword evidence="1" id="KW-0472">Membrane</keyword>
<accession>A0A7X0D6C0</accession>
<protein>
    <submittedName>
        <fullName evidence="2">Uncharacterized protein</fullName>
    </submittedName>
</protein>
<feature type="transmembrane region" description="Helical" evidence="1">
    <location>
        <begin position="18"/>
        <end position="39"/>
    </location>
</feature>
<dbReference type="AlphaFoldDB" id="A0A7X0D6C0"/>
<organism evidence="2 3">
    <name type="scientific">Nocardiopsis mwathae</name>
    <dbReference type="NCBI Taxonomy" id="1472723"/>
    <lineage>
        <taxon>Bacteria</taxon>
        <taxon>Bacillati</taxon>
        <taxon>Actinomycetota</taxon>
        <taxon>Actinomycetes</taxon>
        <taxon>Streptosporangiales</taxon>
        <taxon>Nocardiopsidaceae</taxon>
        <taxon>Nocardiopsis</taxon>
    </lineage>
</organism>
<evidence type="ECO:0000313" key="2">
    <source>
        <dbReference type="EMBL" id="MBB6173105.1"/>
    </source>
</evidence>
<evidence type="ECO:0000256" key="1">
    <source>
        <dbReference type="SAM" id="Phobius"/>
    </source>
</evidence>